<dbReference type="GO" id="GO:0008270">
    <property type="term" value="F:zinc ion binding"/>
    <property type="evidence" value="ECO:0007669"/>
    <property type="project" value="UniProtKB-KW"/>
</dbReference>
<evidence type="ECO:0000256" key="4">
    <source>
        <dbReference type="ARBA" id="ARBA00022679"/>
    </source>
</evidence>
<keyword evidence="15" id="KW-1185">Reference proteome</keyword>
<dbReference type="GO" id="GO:0016020">
    <property type="term" value="C:membrane"/>
    <property type="evidence" value="ECO:0007669"/>
    <property type="project" value="UniProtKB-SubCell"/>
</dbReference>
<dbReference type="GO" id="GO:0061630">
    <property type="term" value="F:ubiquitin protein ligase activity"/>
    <property type="evidence" value="ECO:0007669"/>
    <property type="project" value="UniProtKB-EC"/>
</dbReference>
<evidence type="ECO:0000256" key="3">
    <source>
        <dbReference type="ARBA" id="ARBA00012483"/>
    </source>
</evidence>
<feature type="domain" description="E3 Ubiquitin ligase MUL1-like" evidence="13">
    <location>
        <begin position="90"/>
        <end position="231"/>
    </location>
</feature>
<keyword evidence="6" id="KW-0479">Metal-binding</keyword>
<protein>
    <recommendedName>
        <fullName evidence="3">RING-type E3 ubiquitin transferase</fullName>
        <ecNumber evidence="3">2.3.2.27</ecNumber>
    </recommendedName>
</protein>
<evidence type="ECO:0000256" key="8">
    <source>
        <dbReference type="ARBA" id="ARBA00022786"/>
    </source>
</evidence>
<keyword evidence="7" id="KW-0863">Zinc-finger</keyword>
<dbReference type="OrthoDB" id="3469619at2"/>
<comment type="catalytic activity">
    <reaction evidence="1">
        <text>S-ubiquitinyl-[E2 ubiquitin-conjugating enzyme]-L-cysteine + [acceptor protein]-L-lysine = [E2 ubiquitin-conjugating enzyme]-L-cysteine + N(6)-ubiquitinyl-[acceptor protein]-L-lysine.</text>
        <dbReference type="EC" id="2.3.2.27"/>
    </reaction>
</comment>
<comment type="caution">
    <text evidence="14">The sequence shown here is derived from an EMBL/GenBank/DDBJ whole genome shotgun (WGS) entry which is preliminary data.</text>
</comment>
<dbReference type="RefSeq" id="WP_119928271.1">
    <property type="nucleotide sequence ID" value="NZ_QZEY01000008.1"/>
</dbReference>
<gene>
    <name evidence="14" type="ORF">D5H75_21315</name>
</gene>
<sequence length="264" mass="28074">MEPTTVFALVLAVLGVAAIAWGVTAQIRHRAMAAAPTIGCGDVRDVADDTGAVTCEVKGTAGPGPGGLLKAPFSGTPCLWHRTVVKRRYRATERDSQGRSRTVTKSETVSDERSFEPFRITDVSGEVLIYPEKAGVDRPTESVDRFERKAAEPLPADGGFGEIALAIGARLLDGDDTIGFEYHEWILTEGTPVYALGAATRDLTRDAVAIRPPARGPYIISTRTEEQLAGSSRIQMFAGYGLGAALLLAAAALPTVFAVHRIPL</sequence>
<feature type="transmembrane region" description="Helical" evidence="12">
    <location>
        <begin position="237"/>
        <end position="259"/>
    </location>
</feature>
<evidence type="ECO:0000256" key="2">
    <source>
        <dbReference type="ARBA" id="ARBA00004141"/>
    </source>
</evidence>
<dbReference type="GO" id="GO:0016567">
    <property type="term" value="P:protein ubiquitination"/>
    <property type="evidence" value="ECO:0007669"/>
    <property type="project" value="InterPro"/>
</dbReference>
<evidence type="ECO:0000259" key="13">
    <source>
        <dbReference type="Pfam" id="PF12483"/>
    </source>
</evidence>
<name>A0A3A4B9J0_9ACTN</name>
<keyword evidence="10 12" id="KW-1133">Transmembrane helix</keyword>
<evidence type="ECO:0000256" key="1">
    <source>
        <dbReference type="ARBA" id="ARBA00000900"/>
    </source>
</evidence>
<keyword evidence="8" id="KW-0833">Ubl conjugation pathway</keyword>
<dbReference type="EMBL" id="QZEY01000008">
    <property type="protein sequence ID" value="RJL30848.1"/>
    <property type="molecule type" value="Genomic_DNA"/>
</dbReference>
<dbReference type="Proteomes" id="UP000265768">
    <property type="component" value="Unassembled WGS sequence"/>
</dbReference>
<comment type="subcellular location">
    <subcellularLocation>
        <location evidence="2">Membrane</location>
        <topology evidence="2">Multi-pass membrane protein</topology>
    </subcellularLocation>
</comment>
<evidence type="ECO:0000256" key="5">
    <source>
        <dbReference type="ARBA" id="ARBA00022692"/>
    </source>
</evidence>
<dbReference type="InterPro" id="IPR022170">
    <property type="entry name" value="MUL1-like"/>
</dbReference>
<dbReference type="EC" id="2.3.2.27" evidence="3"/>
<evidence type="ECO:0000256" key="9">
    <source>
        <dbReference type="ARBA" id="ARBA00022833"/>
    </source>
</evidence>
<proteinExistence type="predicted"/>
<keyword evidence="11 12" id="KW-0472">Membrane</keyword>
<keyword evidence="4" id="KW-0808">Transferase</keyword>
<accession>A0A3A4B9J0</accession>
<evidence type="ECO:0000313" key="14">
    <source>
        <dbReference type="EMBL" id="RJL30848.1"/>
    </source>
</evidence>
<evidence type="ECO:0000256" key="11">
    <source>
        <dbReference type="ARBA" id="ARBA00023136"/>
    </source>
</evidence>
<reference evidence="14 15" key="1">
    <citation type="submission" date="2018-09" db="EMBL/GenBank/DDBJ databases">
        <title>YIM 75507 draft genome.</title>
        <authorList>
            <person name="Tang S."/>
            <person name="Feng Y."/>
        </authorList>
    </citation>
    <scope>NUCLEOTIDE SEQUENCE [LARGE SCALE GENOMIC DNA]</scope>
    <source>
        <strain evidence="14 15">YIM 75507</strain>
    </source>
</reference>
<dbReference type="AlphaFoldDB" id="A0A3A4B9J0"/>
<organism evidence="14 15">
    <name type="scientific">Bailinhaonella thermotolerans</name>
    <dbReference type="NCBI Taxonomy" id="1070861"/>
    <lineage>
        <taxon>Bacteria</taxon>
        <taxon>Bacillati</taxon>
        <taxon>Actinomycetota</taxon>
        <taxon>Actinomycetes</taxon>
        <taxon>Streptosporangiales</taxon>
        <taxon>Streptosporangiaceae</taxon>
        <taxon>Bailinhaonella</taxon>
    </lineage>
</organism>
<evidence type="ECO:0000256" key="10">
    <source>
        <dbReference type="ARBA" id="ARBA00022989"/>
    </source>
</evidence>
<evidence type="ECO:0000256" key="12">
    <source>
        <dbReference type="SAM" id="Phobius"/>
    </source>
</evidence>
<keyword evidence="5 12" id="KW-0812">Transmembrane</keyword>
<keyword evidence="9" id="KW-0862">Zinc</keyword>
<evidence type="ECO:0000256" key="6">
    <source>
        <dbReference type="ARBA" id="ARBA00022723"/>
    </source>
</evidence>
<evidence type="ECO:0000256" key="7">
    <source>
        <dbReference type="ARBA" id="ARBA00022771"/>
    </source>
</evidence>
<dbReference type="Pfam" id="PF12483">
    <property type="entry name" value="GIDE"/>
    <property type="match status" value="1"/>
</dbReference>
<evidence type="ECO:0000313" key="15">
    <source>
        <dbReference type="Proteomes" id="UP000265768"/>
    </source>
</evidence>